<feature type="compositionally biased region" description="Basic and acidic residues" evidence="2">
    <location>
        <begin position="404"/>
        <end position="419"/>
    </location>
</feature>
<feature type="compositionally biased region" description="Low complexity" evidence="2">
    <location>
        <begin position="420"/>
        <end position="437"/>
    </location>
</feature>
<protein>
    <submittedName>
        <fullName evidence="5">C2 NT-type domain-containing protein</fullName>
    </submittedName>
</protein>
<feature type="region of interest" description="Disordered" evidence="2">
    <location>
        <begin position="308"/>
        <end position="355"/>
    </location>
</feature>
<dbReference type="Pfam" id="PF10358">
    <property type="entry name" value="NT-C2"/>
    <property type="match status" value="1"/>
</dbReference>
<feature type="region of interest" description="Disordered" evidence="2">
    <location>
        <begin position="1"/>
        <end position="34"/>
    </location>
</feature>
<comment type="similarity">
    <text evidence="1">Belongs to the EEIG family.</text>
</comment>
<feature type="compositionally biased region" description="Low complexity" evidence="2">
    <location>
        <begin position="333"/>
        <end position="355"/>
    </location>
</feature>
<dbReference type="PROSITE" id="PS51840">
    <property type="entry name" value="C2_NT"/>
    <property type="match status" value="1"/>
</dbReference>
<name>A0A915NTV0_9BILA</name>
<feature type="region of interest" description="Disordered" evidence="2">
    <location>
        <begin position="52"/>
        <end position="75"/>
    </location>
</feature>
<accession>A0A915NTV0</accession>
<dbReference type="PANTHER" id="PTHR21456:SF1">
    <property type="entry name" value="C2 NT-TYPE DOMAIN-CONTAINING PROTEIN"/>
    <property type="match status" value="1"/>
</dbReference>
<feature type="compositionally biased region" description="Polar residues" evidence="2">
    <location>
        <begin position="52"/>
        <end position="69"/>
    </location>
</feature>
<dbReference type="Proteomes" id="UP000887560">
    <property type="component" value="Unplaced"/>
</dbReference>
<dbReference type="AlphaFoldDB" id="A0A915NTV0"/>
<reference evidence="5" key="1">
    <citation type="submission" date="2022-11" db="UniProtKB">
        <authorList>
            <consortium name="WormBaseParasite"/>
        </authorList>
    </citation>
    <scope>IDENTIFICATION</scope>
</reference>
<evidence type="ECO:0000256" key="1">
    <source>
        <dbReference type="ARBA" id="ARBA00034780"/>
    </source>
</evidence>
<keyword evidence="4" id="KW-1185">Reference proteome</keyword>
<organism evidence="4 5">
    <name type="scientific">Meloidogyne floridensis</name>
    <dbReference type="NCBI Taxonomy" id="298350"/>
    <lineage>
        <taxon>Eukaryota</taxon>
        <taxon>Metazoa</taxon>
        <taxon>Ecdysozoa</taxon>
        <taxon>Nematoda</taxon>
        <taxon>Chromadorea</taxon>
        <taxon>Rhabditida</taxon>
        <taxon>Tylenchina</taxon>
        <taxon>Tylenchomorpha</taxon>
        <taxon>Tylenchoidea</taxon>
        <taxon>Meloidogynidae</taxon>
        <taxon>Meloidogyninae</taxon>
        <taxon>Meloidogyne</taxon>
    </lineage>
</organism>
<dbReference type="InterPro" id="IPR039931">
    <property type="entry name" value="EEIG1/2-like"/>
</dbReference>
<proteinExistence type="inferred from homology"/>
<evidence type="ECO:0000313" key="5">
    <source>
        <dbReference type="WBParaSite" id="scf7180000420286.g5051"/>
    </source>
</evidence>
<sequence length="679" mass="76213">MSPSVSRRFNSSAPSNIRMRSRTNSGQIYPNANVHRHSTTDIIDGSSIASSMNSLQEQQQHKQFSSSPASHRKFQQIERRHSLTERSPRELDDAPRKWDDFEEALKAQAENSQIDEASYQKILEQVEARNRKYEHLLKEDGIKNEFDELIQNRILASDQPEYFIDELGNLAHAEKNTQPFSFYCYIPYDSKYSGELEACRCKISLRKEDRAGRNPQKLGYVIINLSEFAGSGNTGIRKSFLLDGYFTSQRQDNSRVHIFIRMQHDSLDPLFKVPNSASLLFQQQNQNDIEDNNTNLLLQHDQLGQWLNPVDRRAPPPSPNEINNNNGVGGSSSGNVNNATTNSGAINNNSSSSNPIPIIDSNNLLSTTLPSTSASLTIQSTIGCPPPISLLATSLHLTSSSGCTKEHLQHHQHPKEERSSSLITNLSSNTSTIPSTSTTISSISSIFPTVPGGLGHNMSMRVQRTRRDPGDVIDEVLAENSSILPVNSIERRAPILNDALTTNETLAAGRNAFLMSHLFERINLKNQQQKMLMNETERRNSLFFDVIQDCPQWLPNLIENGQNQNLIEATTISQTNFENKILNENTAKIATTTEISNNFSLLNDENEATNPFIYPPTELAPNNNFDNKNNREDVQYPYWLKIVFFCVLANNSTNIEENVVQIQSTSRGFERNEASEGGK</sequence>
<evidence type="ECO:0000259" key="3">
    <source>
        <dbReference type="PROSITE" id="PS51840"/>
    </source>
</evidence>
<feature type="region of interest" description="Disordered" evidence="2">
    <location>
        <begin position="402"/>
        <end position="437"/>
    </location>
</feature>
<feature type="compositionally biased region" description="Polar residues" evidence="2">
    <location>
        <begin position="1"/>
        <end position="15"/>
    </location>
</feature>
<evidence type="ECO:0000256" key="2">
    <source>
        <dbReference type="SAM" id="MobiDB-lite"/>
    </source>
</evidence>
<evidence type="ECO:0000313" key="4">
    <source>
        <dbReference type="Proteomes" id="UP000887560"/>
    </source>
</evidence>
<dbReference type="InterPro" id="IPR019448">
    <property type="entry name" value="NT-C2"/>
</dbReference>
<dbReference type="WBParaSite" id="scf7180000420286.g5051">
    <property type="protein sequence ID" value="scf7180000420286.g5051"/>
    <property type="gene ID" value="scf7180000420286.g5051"/>
</dbReference>
<feature type="domain" description="C2 NT-type" evidence="3">
    <location>
        <begin position="64"/>
        <end position="264"/>
    </location>
</feature>
<dbReference type="PANTHER" id="PTHR21456">
    <property type="entry name" value="FAMILY WITH SEQUENCE SIMILARITY 102"/>
    <property type="match status" value="1"/>
</dbReference>